<evidence type="ECO:0000313" key="3">
    <source>
        <dbReference type="Proteomes" id="UP000499080"/>
    </source>
</evidence>
<name>A0A4Y2NML9_ARAVE</name>
<dbReference type="AlphaFoldDB" id="A0A4Y2NML9"/>
<reference evidence="2 3" key="1">
    <citation type="journal article" date="2019" name="Sci. Rep.">
        <title>Orb-weaving spider Araneus ventricosus genome elucidates the spidroin gene catalogue.</title>
        <authorList>
            <person name="Kono N."/>
            <person name="Nakamura H."/>
            <person name="Ohtoshi R."/>
            <person name="Moran D.A.P."/>
            <person name="Shinohara A."/>
            <person name="Yoshida Y."/>
            <person name="Fujiwara M."/>
            <person name="Mori M."/>
            <person name="Tomita M."/>
            <person name="Arakawa K."/>
        </authorList>
    </citation>
    <scope>NUCLEOTIDE SEQUENCE [LARGE SCALE GENOMIC DNA]</scope>
</reference>
<dbReference type="Proteomes" id="UP000499080">
    <property type="component" value="Unassembled WGS sequence"/>
</dbReference>
<feature type="compositionally biased region" description="Polar residues" evidence="1">
    <location>
        <begin position="1"/>
        <end position="23"/>
    </location>
</feature>
<keyword evidence="3" id="KW-1185">Reference proteome</keyword>
<comment type="caution">
    <text evidence="2">The sequence shown here is derived from an EMBL/GenBank/DDBJ whole genome shotgun (WGS) entry which is preliminary data.</text>
</comment>
<evidence type="ECO:0000256" key="1">
    <source>
        <dbReference type="SAM" id="MobiDB-lite"/>
    </source>
</evidence>
<protein>
    <submittedName>
        <fullName evidence="2">Uncharacterized protein</fullName>
    </submittedName>
</protein>
<accession>A0A4Y2NML9</accession>
<gene>
    <name evidence="2" type="ORF">AVEN_182373_1</name>
</gene>
<feature type="region of interest" description="Disordered" evidence="1">
    <location>
        <begin position="1"/>
        <end position="49"/>
    </location>
</feature>
<organism evidence="2 3">
    <name type="scientific">Araneus ventricosus</name>
    <name type="common">Orbweaver spider</name>
    <name type="synonym">Epeira ventricosa</name>
    <dbReference type="NCBI Taxonomy" id="182803"/>
    <lineage>
        <taxon>Eukaryota</taxon>
        <taxon>Metazoa</taxon>
        <taxon>Ecdysozoa</taxon>
        <taxon>Arthropoda</taxon>
        <taxon>Chelicerata</taxon>
        <taxon>Arachnida</taxon>
        <taxon>Araneae</taxon>
        <taxon>Araneomorphae</taxon>
        <taxon>Entelegynae</taxon>
        <taxon>Araneoidea</taxon>
        <taxon>Araneidae</taxon>
        <taxon>Araneus</taxon>
    </lineage>
</organism>
<dbReference type="EMBL" id="BGPR01009551">
    <property type="protein sequence ID" value="GBN40765.1"/>
    <property type="molecule type" value="Genomic_DNA"/>
</dbReference>
<proteinExistence type="predicted"/>
<sequence>MEPPAKNTTLAPTKTAGATTSATRTKEFPSAPAEKTTSWKQMEPPAKKWTPACTVTEVAITSAGPKAEWPRANVIRNIL</sequence>
<evidence type="ECO:0000313" key="2">
    <source>
        <dbReference type="EMBL" id="GBN40765.1"/>
    </source>
</evidence>